<dbReference type="SUPFAM" id="SSF52540">
    <property type="entry name" value="P-loop containing nucleoside triphosphate hydrolases"/>
    <property type="match status" value="1"/>
</dbReference>
<organism evidence="3 4">
    <name type="scientific">Pseudomonas luteola</name>
    <dbReference type="NCBI Taxonomy" id="47886"/>
    <lineage>
        <taxon>Bacteria</taxon>
        <taxon>Pseudomonadati</taxon>
        <taxon>Pseudomonadota</taxon>
        <taxon>Gammaproteobacteria</taxon>
        <taxon>Pseudomonadales</taxon>
        <taxon>Pseudomonadaceae</taxon>
        <taxon>Pseudomonas</taxon>
    </lineage>
</organism>
<name>A0A2X2FDN5_PSELU</name>
<protein>
    <submittedName>
        <fullName evidence="3">Probable DNA double-strand break repair Rad50 ATPase</fullName>
    </submittedName>
</protein>
<dbReference type="InterPro" id="IPR027417">
    <property type="entry name" value="P-loop_NTPase"/>
</dbReference>
<dbReference type="EMBL" id="UAUF01000016">
    <property type="protein sequence ID" value="SPZ16920.1"/>
    <property type="molecule type" value="Genomic_DNA"/>
</dbReference>
<sequence>MRIQSLSITHFMAIGHVESLPLNDKGLVLIQGENLDDTSQKSNGAGKSSIADALCWVLYGETARQESGDAVINRTAGKGTEVRLELLDETGARYRIRRYRKHRQYKNQLRLEHFMEGEWQDLTKGSDKLTQVLVDKVMGCSREVFVNAIYLGQEAMPDLPGMTDRNLKLLVEEAAGIHQLQQAYEIARARLNQCKVEVGELTTQAKALETAITTFTANVGAAEQDREAWIHQQSAAVQTATQHYHAVRDAFDASLGKYLQAHLKSLDEQAAAVRSRITASDEERRQERIHAKTLREAELAYVAVQQTLEREQAKTQRLAHTLEHIDDQVGTTCSQCGHVIEPQDLDASRDMTRQSVKTQQEKVLALQDQAKTAKEALDQLENSLRNYRQQMTDVSEQSATLEALEQQRRKTQAEQHAWQEQARQLQVLKERIAQLESAKNPHDSAIQRAREQLVQARVRQEALTATLSAAQQRLALAEEAARVFSPSGVRAHILDNVTPYLNARTAHYLSTLTDGNVTAVWSTIALTAKGELREKFSIDVVSATGGETFKSLSGGEKRKVRLATAMALQDLVASRASKPIRLFMADEIDQALDEAGLERLMFLLEEKSHDKGTVLVISHTDLRDWIRNSITITKENGQATVEAAYTV</sequence>
<feature type="domain" description="RecF/RecN/SMC N-terminal" evidence="2">
    <location>
        <begin position="42"/>
        <end position="621"/>
    </location>
</feature>
<accession>A0A2X2FDN5</accession>
<gene>
    <name evidence="3" type="ORF">NCTC11842_05960</name>
</gene>
<dbReference type="Gene3D" id="3.40.50.300">
    <property type="entry name" value="P-loop containing nucleotide triphosphate hydrolases"/>
    <property type="match status" value="2"/>
</dbReference>
<keyword evidence="1" id="KW-0175">Coiled coil</keyword>
<dbReference type="AlphaFoldDB" id="A0A2X2FDN5"/>
<dbReference type="PANTHER" id="PTHR32114">
    <property type="entry name" value="ABC TRANSPORTER ABCH.3"/>
    <property type="match status" value="1"/>
</dbReference>
<evidence type="ECO:0000313" key="4">
    <source>
        <dbReference type="Proteomes" id="UP000250443"/>
    </source>
</evidence>
<evidence type="ECO:0000259" key="2">
    <source>
        <dbReference type="Pfam" id="PF02463"/>
    </source>
</evidence>
<dbReference type="Proteomes" id="UP000250443">
    <property type="component" value="Unassembled WGS sequence"/>
</dbReference>
<proteinExistence type="predicted"/>
<dbReference type="InterPro" id="IPR003395">
    <property type="entry name" value="RecF/RecN/SMC_N"/>
</dbReference>
<dbReference type="RefSeq" id="WP_010798483.1">
    <property type="nucleotide sequence ID" value="NZ_CP069263.1"/>
</dbReference>
<evidence type="ECO:0000256" key="1">
    <source>
        <dbReference type="SAM" id="Coils"/>
    </source>
</evidence>
<feature type="coiled-coil region" evidence="1">
    <location>
        <begin position="356"/>
        <end position="480"/>
    </location>
</feature>
<dbReference type="Pfam" id="PF02463">
    <property type="entry name" value="SMC_N"/>
    <property type="match status" value="1"/>
</dbReference>
<reference evidence="3 4" key="1">
    <citation type="submission" date="2018-06" db="EMBL/GenBank/DDBJ databases">
        <authorList>
            <consortium name="Pathogen Informatics"/>
            <person name="Doyle S."/>
        </authorList>
    </citation>
    <scope>NUCLEOTIDE SEQUENCE [LARGE SCALE GENOMIC DNA]</scope>
    <source>
        <strain evidence="3 4">NCTC11842</strain>
    </source>
</reference>
<evidence type="ECO:0000313" key="3">
    <source>
        <dbReference type="EMBL" id="SPZ16920.1"/>
    </source>
</evidence>
<dbReference type="PANTHER" id="PTHR32114:SF2">
    <property type="entry name" value="ABC TRANSPORTER ABCH.3"/>
    <property type="match status" value="1"/>
</dbReference>